<feature type="repeat" description="ANK" evidence="15">
    <location>
        <begin position="362"/>
        <end position="394"/>
    </location>
</feature>
<keyword evidence="19" id="KW-1185">Reference proteome</keyword>
<dbReference type="InterPro" id="IPR002110">
    <property type="entry name" value="Ankyrin_rpt"/>
</dbReference>
<accession>A0A232F4Q0</accession>
<reference evidence="18 19" key="1">
    <citation type="journal article" date="2017" name="Curr. Biol.">
        <title>The Evolution of Venom by Co-option of Single-Copy Genes.</title>
        <authorList>
            <person name="Martinson E.O."/>
            <person name="Mrinalini"/>
            <person name="Kelkar Y.D."/>
            <person name="Chang C.H."/>
            <person name="Werren J.H."/>
        </authorList>
    </citation>
    <scope>NUCLEOTIDE SEQUENCE [LARGE SCALE GENOMIC DNA]</scope>
    <source>
        <strain evidence="18 19">Alberta</strain>
        <tissue evidence="18">Whole body</tissue>
    </source>
</reference>
<evidence type="ECO:0000256" key="16">
    <source>
        <dbReference type="SAM" id="MobiDB-lite"/>
    </source>
</evidence>
<keyword evidence="8" id="KW-0175">Coiled coil</keyword>
<keyword evidence="10" id="KW-0539">Nucleus</keyword>
<keyword evidence="3" id="KW-0808">Transferase</keyword>
<feature type="repeat" description="ANK" evidence="15">
    <location>
        <begin position="296"/>
        <end position="328"/>
    </location>
</feature>
<dbReference type="GO" id="GO:0016779">
    <property type="term" value="F:nucleotidyltransferase activity"/>
    <property type="evidence" value="ECO:0007669"/>
    <property type="project" value="UniProtKB-KW"/>
</dbReference>
<gene>
    <name evidence="18" type="ORF">TSAR_012049</name>
</gene>
<dbReference type="PRINTS" id="PR01415">
    <property type="entry name" value="ANKYRIN"/>
</dbReference>
<feature type="compositionally biased region" description="Low complexity" evidence="16">
    <location>
        <begin position="185"/>
        <end position="197"/>
    </location>
</feature>
<evidence type="ECO:0000256" key="9">
    <source>
        <dbReference type="ARBA" id="ARBA00023125"/>
    </source>
</evidence>
<evidence type="ECO:0000256" key="10">
    <source>
        <dbReference type="ARBA" id="ARBA00023242"/>
    </source>
</evidence>
<evidence type="ECO:0000256" key="1">
    <source>
        <dbReference type="ARBA" id="ARBA00004123"/>
    </source>
</evidence>
<dbReference type="CDD" id="cd22924">
    <property type="entry name" value="HFD_CHRAC1-like"/>
    <property type="match status" value="1"/>
</dbReference>
<keyword evidence="2" id="KW-0597">Phosphoprotein</keyword>
<evidence type="ECO:0000256" key="8">
    <source>
        <dbReference type="ARBA" id="ARBA00023054"/>
    </source>
</evidence>
<evidence type="ECO:0000256" key="5">
    <source>
        <dbReference type="ARBA" id="ARBA00022737"/>
    </source>
</evidence>
<evidence type="ECO:0000313" key="19">
    <source>
        <dbReference type="Proteomes" id="UP000215335"/>
    </source>
</evidence>
<evidence type="ECO:0000256" key="14">
    <source>
        <dbReference type="ARBA" id="ARBA00083235"/>
    </source>
</evidence>
<dbReference type="GO" id="GO:0005634">
    <property type="term" value="C:nucleus"/>
    <property type="evidence" value="ECO:0007669"/>
    <property type="project" value="UniProtKB-SubCell"/>
</dbReference>
<comment type="caution">
    <text evidence="18">The sequence shown here is derived from an EMBL/GenBank/DDBJ whole genome shotgun (WGS) entry which is preliminary data.</text>
</comment>
<dbReference type="OrthoDB" id="10251692at2759"/>
<evidence type="ECO:0000256" key="13">
    <source>
        <dbReference type="ARBA" id="ARBA00071805"/>
    </source>
</evidence>
<dbReference type="PROSITE" id="PS50297">
    <property type="entry name" value="ANK_REP_REGION"/>
    <property type="match status" value="3"/>
</dbReference>
<keyword evidence="4" id="KW-0548">Nucleotidyltransferase</keyword>
<organism evidence="18 19">
    <name type="scientific">Trichomalopsis sarcophagae</name>
    <dbReference type="NCBI Taxonomy" id="543379"/>
    <lineage>
        <taxon>Eukaryota</taxon>
        <taxon>Metazoa</taxon>
        <taxon>Ecdysozoa</taxon>
        <taxon>Arthropoda</taxon>
        <taxon>Hexapoda</taxon>
        <taxon>Insecta</taxon>
        <taxon>Pterygota</taxon>
        <taxon>Neoptera</taxon>
        <taxon>Endopterygota</taxon>
        <taxon>Hymenoptera</taxon>
        <taxon>Apocrita</taxon>
        <taxon>Proctotrupomorpha</taxon>
        <taxon>Chalcidoidea</taxon>
        <taxon>Pteromalidae</taxon>
        <taxon>Pteromalinae</taxon>
        <taxon>Trichomalopsis</taxon>
    </lineage>
</organism>
<dbReference type="GO" id="GO:0003677">
    <property type="term" value="F:DNA binding"/>
    <property type="evidence" value="ECO:0007669"/>
    <property type="project" value="UniProtKB-KW"/>
</dbReference>
<proteinExistence type="predicted"/>
<feature type="compositionally biased region" description="Acidic residues" evidence="16">
    <location>
        <begin position="109"/>
        <end position="123"/>
    </location>
</feature>
<keyword evidence="6" id="KW-0007">Acetylation</keyword>
<keyword evidence="7 15" id="KW-0040">ANK repeat</keyword>
<keyword evidence="5" id="KW-0677">Repeat</keyword>
<evidence type="ECO:0000256" key="6">
    <source>
        <dbReference type="ARBA" id="ARBA00022990"/>
    </source>
</evidence>
<dbReference type="SMART" id="SM00248">
    <property type="entry name" value="ANK"/>
    <property type="match status" value="3"/>
</dbReference>
<evidence type="ECO:0000256" key="3">
    <source>
        <dbReference type="ARBA" id="ARBA00022679"/>
    </source>
</evidence>
<dbReference type="Pfam" id="PF12796">
    <property type="entry name" value="Ank_2"/>
    <property type="match status" value="1"/>
</dbReference>
<evidence type="ECO:0000256" key="15">
    <source>
        <dbReference type="PROSITE-ProRule" id="PRU00023"/>
    </source>
</evidence>
<evidence type="ECO:0000256" key="7">
    <source>
        <dbReference type="ARBA" id="ARBA00023043"/>
    </source>
</evidence>
<evidence type="ECO:0000259" key="17">
    <source>
        <dbReference type="Pfam" id="PF00808"/>
    </source>
</evidence>
<keyword evidence="9" id="KW-0238">DNA-binding</keyword>
<dbReference type="GO" id="GO:0046982">
    <property type="term" value="F:protein heterodimerization activity"/>
    <property type="evidence" value="ECO:0007669"/>
    <property type="project" value="InterPro"/>
</dbReference>
<evidence type="ECO:0000313" key="18">
    <source>
        <dbReference type="EMBL" id="OXU25459.1"/>
    </source>
</evidence>
<dbReference type="Gene3D" id="1.10.20.10">
    <property type="entry name" value="Histone, subunit A"/>
    <property type="match status" value="1"/>
</dbReference>
<evidence type="ECO:0000256" key="11">
    <source>
        <dbReference type="ARBA" id="ARBA00059032"/>
    </source>
</evidence>
<comment type="subcellular location">
    <subcellularLocation>
        <location evidence="1">Nucleus</location>
    </subcellularLocation>
</comment>
<feature type="region of interest" description="Disordered" evidence="16">
    <location>
        <begin position="101"/>
        <end position="200"/>
    </location>
</feature>
<dbReference type="InterPro" id="IPR003958">
    <property type="entry name" value="CBFA_NFYB_domain"/>
</dbReference>
<dbReference type="Pfam" id="PF00808">
    <property type="entry name" value="CBFD_NFYB_HMF"/>
    <property type="match status" value="1"/>
</dbReference>
<name>A0A232F4Q0_9HYME</name>
<dbReference type="InterPro" id="IPR036770">
    <property type="entry name" value="Ankyrin_rpt-contain_sf"/>
</dbReference>
<comment type="function">
    <text evidence="11">Forms a complex with DNA polymerase epsilon subunit POLE3 and binds naked DNA, which is then incorporated into chromatin, aided by the nucleosome remodeling activity of ISWI/SNF2H and ACF1. Does not enhance nucleosome sliding activity of the ACF-5 ISWI chromatin remodeling complex.</text>
</comment>
<dbReference type="EMBL" id="NNAY01001022">
    <property type="protein sequence ID" value="OXU25459.1"/>
    <property type="molecule type" value="Genomic_DNA"/>
</dbReference>
<dbReference type="InterPro" id="IPR009072">
    <property type="entry name" value="Histone-fold"/>
</dbReference>
<dbReference type="Gene3D" id="1.25.40.20">
    <property type="entry name" value="Ankyrin repeat-containing domain"/>
    <property type="match status" value="1"/>
</dbReference>
<dbReference type="FunFam" id="1.10.20.10:FF:000048">
    <property type="entry name" value="Chromatin accessibility complex subunit 1"/>
    <property type="match status" value="1"/>
</dbReference>
<sequence length="431" mass="47054">MSNQQSPPKAIKDLQLPISRVKTIMKSSPQVEAIGQDCLFLVAKATELFVHYLSQEAHQKSNKANNLEYKHLAEVVQTTDTLEFLREIMPRKITVRQFKEMMAEKESSSDSDSDSQSDSDSNSESDKVENGNSSDSTHESNDKKNGNDESSDESSRSESEEETKTMKEEYEFTDEFPQSPKESKSGILSSSSDLPIGIRPRPVICKPGNVNVTCKSEPIETKRPWAPGAWQDATRTSAFQPYKPPTLLTNLQRGNTQTEIPLPYGGGDVTFYTLAGQGELTADNIHAATVDTPDENGLTGLMWAAGYGQLNSATLLLENGADKNYKGSHGQSPLHLAAAYGHHDVVKLLLNYGADPNASEDEGNTPLIYGAQGDHPHVCYELLTRGADITVTNANGLNAYKAAVLKNASTAKAVIENFLVQKIVNLSPDIF</sequence>
<dbReference type="PROSITE" id="PS50088">
    <property type="entry name" value="ANK_REPEAT"/>
    <property type="match status" value="3"/>
</dbReference>
<dbReference type="STRING" id="543379.A0A232F4Q0"/>
<protein>
    <recommendedName>
        <fullName evidence="13">Chromatin accessibility complex protein 1</fullName>
    </recommendedName>
    <alternativeName>
        <fullName evidence="14">DNA polymerase epsilon subunit p15</fullName>
    </alternativeName>
</protein>
<dbReference type="Proteomes" id="UP000215335">
    <property type="component" value="Unassembled WGS sequence"/>
</dbReference>
<dbReference type="SUPFAM" id="SSF47113">
    <property type="entry name" value="Histone-fold"/>
    <property type="match status" value="1"/>
</dbReference>
<dbReference type="AlphaFoldDB" id="A0A232F4Q0"/>
<feature type="repeat" description="ANK" evidence="15">
    <location>
        <begin position="329"/>
        <end position="361"/>
    </location>
</feature>
<evidence type="ECO:0000256" key="12">
    <source>
        <dbReference type="ARBA" id="ARBA00062516"/>
    </source>
</evidence>
<evidence type="ECO:0000256" key="2">
    <source>
        <dbReference type="ARBA" id="ARBA00022553"/>
    </source>
</evidence>
<feature type="domain" description="Transcription factor CBF/NF-Y/archaeal histone" evidence="17">
    <location>
        <begin position="15"/>
        <end position="66"/>
    </location>
</feature>
<comment type="subunit">
    <text evidence="12">Heterodimer with POLE3; binds to DNA. Component of the CHRAC ISWI chromatin remodeling complex at least composed of SMARCA5/SNF2H, BAZ1A/ACF1, CHRAC1 and POLE3; the complex preferentially binds DNA through the CHRAC1-POLE3 heterodimer and possesses ATP-dependent nucleosome-remodeling activity. Within the complex, the heterodimer with POLE3 interacts with SMARCA5/SNF2H; the interaction is direct and enhances nucleosome sliding activity by the SMARCA5/SNF2H and BAZ1A/ACF1 interaction. Within the complex, the heterodimer with POLE3 interacts with BAZ1A/ACF1; the interactions are direct.</text>
</comment>
<evidence type="ECO:0000256" key="4">
    <source>
        <dbReference type="ARBA" id="ARBA00022695"/>
    </source>
</evidence>
<dbReference type="PANTHER" id="PTHR24171">
    <property type="entry name" value="ANKYRIN REPEAT DOMAIN-CONTAINING PROTEIN 39-RELATED"/>
    <property type="match status" value="1"/>
</dbReference>
<feature type="compositionally biased region" description="Basic and acidic residues" evidence="16">
    <location>
        <begin position="136"/>
        <end position="170"/>
    </location>
</feature>
<dbReference type="SUPFAM" id="SSF48403">
    <property type="entry name" value="Ankyrin repeat"/>
    <property type="match status" value="1"/>
</dbReference>